<name>A0ABS8XLG4_9BURK</name>
<proteinExistence type="predicted"/>
<organism evidence="2 3">
    <name type="scientific">Pelomonas caseinilytica</name>
    <dbReference type="NCBI Taxonomy" id="2906763"/>
    <lineage>
        <taxon>Bacteria</taxon>
        <taxon>Pseudomonadati</taxon>
        <taxon>Pseudomonadota</taxon>
        <taxon>Betaproteobacteria</taxon>
        <taxon>Burkholderiales</taxon>
        <taxon>Sphaerotilaceae</taxon>
        <taxon>Roseateles</taxon>
    </lineage>
</organism>
<feature type="domain" description="Beta-lactamase hydrolase-like protein phosphatase-like" evidence="1">
    <location>
        <begin position="5"/>
        <end position="112"/>
    </location>
</feature>
<protein>
    <submittedName>
        <fullName evidence="2">TIGR01244 family phosphatase</fullName>
    </submittedName>
</protein>
<dbReference type="InterPro" id="IPR029021">
    <property type="entry name" value="Prot-tyrosine_phosphatase-like"/>
</dbReference>
<dbReference type="SUPFAM" id="SSF52799">
    <property type="entry name" value="(Phosphotyrosine protein) phosphatases II"/>
    <property type="match status" value="1"/>
</dbReference>
<evidence type="ECO:0000259" key="1">
    <source>
        <dbReference type="Pfam" id="PF04273"/>
    </source>
</evidence>
<accession>A0ABS8XLG4</accession>
<dbReference type="RefSeq" id="WP_233394413.1">
    <property type="nucleotide sequence ID" value="NZ_JAJTWT010000011.1"/>
</dbReference>
<gene>
    <name evidence="2" type="ORF">LXT12_21850</name>
</gene>
<dbReference type="InterPro" id="IPR005939">
    <property type="entry name" value="BLH_phosphatase-like"/>
</dbReference>
<dbReference type="Proteomes" id="UP001201463">
    <property type="component" value="Unassembled WGS sequence"/>
</dbReference>
<comment type="caution">
    <text evidence="2">The sequence shown here is derived from an EMBL/GenBank/DDBJ whole genome shotgun (WGS) entry which is preliminary data.</text>
</comment>
<dbReference type="Pfam" id="PF04273">
    <property type="entry name" value="BLH_phosphatase"/>
    <property type="match status" value="1"/>
</dbReference>
<evidence type="ECO:0000313" key="2">
    <source>
        <dbReference type="EMBL" id="MCE4539898.1"/>
    </source>
</evidence>
<sequence>MSLPLQALTPDVCVAPQLTPEAMAEAAALGFKSVVNNRPDFEHGPGQPTSAEIEAAARSAGLEYRHLPVAGGYQSPEEIAAFARLLAELPRPLLAFCRSGARSTRLFVQAQQLGQ</sequence>
<evidence type="ECO:0000313" key="3">
    <source>
        <dbReference type="Proteomes" id="UP001201463"/>
    </source>
</evidence>
<reference evidence="2 3" key="1">
    <citation type="submission" date="2021-12" db="EMBL/GenBank/DDBJ databases">
        <title>Genome seq of p7.</title>
        <authorList>
            <person name="Seo T."/>
        </authorList>
    </citation>
    <scope>NUCLEOTIDE SEQUENCE [LARGE SCALE GENOMIC DNA]</scope>
    <source>
        <strain evidence="2 3">P7</strain>
    </source>
</reference>
<dbReference type="Gene3D" id="3.90.190.10">
    <property type="entry name" value="Protein tyrosine phosphatase superfamily"/>
    <property type="match status" value="1"/>
</dbReference>
<dbReference type="NCBIfam" id="TIGR01244">
    <property type="entry name" value="TIGR01244 family sulfur transferase"/>
    <property type="match status" value="1"/>
</dbReference>
<dbReference type="EMBL" id="JAJTWT010000011">
    <property type="protein sequence ID" value="MCE4539898.1"/>
    <property type="molecule type" value="Genomic_DNA"/>
</dbReference>
<keyword evidence="3" id="KW-1185">Reference proteome</keyword>